<proteinExistence type="predicted"/>
<dbReference type="EMBL" id="FCNV02000002">
    <property type="protein sequence ID" value="SAL19931.1"/>
    <property type="molecule type" value="Genomic_DNA"/>
</dbReference>
<evidence type="ECO:0000313" key="2">
    <source>
        <dbReference type="Proteomes" id="UP000198263"/>
    </source>
</evidence>
<reference evidence="1 2" key="1">
    <citation type="submission" date="2016-01" db="EMBL/GenBank/DDBJ databases">
        <authorList>
            <person name="Peeters C."/>
        </authorList>
    </citation>
    <scope>NUCLEOTIDE SEQUENCE [LARGE SCALE GENOMIC DNA]</scope>
    <source>
        <strain evidence="1">LMG 29315</strain>
    </source>
</reference>
<gene>
    <name evidence="1" type="ORF">AWB72_01273</name>
</gene>
<accession>A0A658QTL6</accession>
<keyword evidence="2" id="KW-1185">Reference proteome</keyword>
<dbReference type="AlphaFoldDB" id="A0A658QTL6"/>
<sequence length="34" mass="3574">MRLNQNSVPAGPTVTFGSLTRLVVSTNTGTGIKR</sequence>
<dbReference type="Proteomes" id="UP000198263">
    <property type="component" value="Unassembled WGS sequence"/>
</dbReference>
<name>A0A658QTL6_9BURK</name>
<organism evidence="1 2">
    <name type="scientific">Caballeronia concitans</name>
    <dbReference type="NCBI Taxonomy" id="1777133"/>
    <lineage>
        <taxon>Bacteria</taxon>
        <taxon>Pseudomonadati</taxon>
        <taxon>Pseudomonadota</taxon>
        <taxon>Betaproteobacteria</taxon>
        <taxon>Burkholderiales</taxon>
        <taxon>Burkholderiaceae</taxon>
        <taxon>Caballeronia</taxon>
    </lineage>
</organism>
<protein>
    <submittedName>
        <fullName evidence="1">Uncharacterized protein</fullName>
    </submittedName>
</protein>
<evidence type="ECO:0000313" key="1">
    <source>
        <dbReference type="EMBL" id="SAL19931.1"/>
    </source>
</evidence>
<comment type="caution">
    <text evidence="1">The sequence shown here is derived from an EMBL/GenBank/DDBJ whole genome shotgun (WGS) entry which is preliminary data.</text>
</comment>